<dbReference type="GO" id="GO:0014850">
    <property type="term" value="P:response to muscle activity"/>
    <property type="evidence" value="ECO:0007669"/>
    <property type="project" value="TreeGrafter"/>
</dbReference>
<reference evidence="3" key="1">
    <citation type="journal article" date="2016" name="Nature">
        <title>Genome evolution in the allotetraploid frog Xenopus laevis.</title>
        <authorList>
            <person name="Session A.M."/>
            <person name="Uno Y."/>
            <person name="Kwon T."/>
            <person name="Chapman J.A."/>
            <person name="Toyoda A."/>
            <person name="Takahashi S."/>
            <person name="Fukui A."/>
            <person name="Hikosaka A."/>
            <person name="Suzuki A."/>
            <person name="Kondo M."/>
            <person name="van Heeringen S.J."/>
            <person name="Quigley I."/>
            <person name="Heinz S."/>
            <person name="Ogino H."/>
            <person name="Ochi H."/>
            <person name="Hellsten U."/>
            <person name="Lyons J.B."/>
            <person name="Simakov O."/>
            <person name="Putnam N."/>
            <person name="Stites J."/>
            <person name="Kuroki Y."/>
            <person name="Tanaka T."/>
            <person name="Michiue T."/>
            <person name="Watanabe M."/>
            <person name="Bogdanovic O."/>
            <person name="Lister R."/>
            <person name="Georgiou G."/>
            <person name="Paranjpe S.S."/>
            <person name="van Kruijsbergen I."/>
            <person name="Shu S."/>
            <person name="Carlson J."/>
            <person name="Kinoshita T."/>
            <person name="Ohta Y."/>
            <person name="Mawaribuchi S."/>
            <person name="Jenkins J."/>
            <person name="Grimwood J."/>
            <person name="Schmutz J."/>
            <person name="Mitros T."/>
            <person name="Mozaffari S.V."/>
            <person name="Suzuki Y."/>
            <person name="Haramoto Y."/>
            <person name="Yamamoto T.S."/>
            <person name="Takagi C."/>
            <person name="Heald R."/>
            <person name="Miller K."/>
            <person name="Haudenschild C."/>
            <person name="Kitzman J."/>
            <person name="Nakayama T."/>
            <person name="Izutsu Y."/>
            <person name="Robert J."/>
            <person name="Fortriede J."/>
            <person name="Burns K."/>
            <person name="Lotay V."/>
            <person name="Karimi K."/>
            <person name="Yasuoka Y."/>
            <person name="Dichmann D.S."/>
            <person name="Flajnik M.F."/>
            <person name="Houston D.W."/>
            <person name="Shendure J."/>
            <person name="DuPasquier L."/>
            <person name="Vize P.D."/>
            <person name="Zorn A.M."/>
            <person name="Ito M."/>
            <person name="Marcotte E.M."/>
            <person name="Wallingford J.B."/>
            <person name="Ito Y."/>
            <person name="Asashima M."/>
            <person name="Ueno N."/>
            <person name="Matsuda Y."/>
            <person name="Veenstra G.J."/>
            <person name="Fujiyama A."/>
            <person name="Harland R.M."/>
            <person name="Taira M."/>
            <person name="Rokhsar D.S."/>
        </authorList>
    </citation>
    <scope>NUCLEOTIDE SEQUENCE [LARGE SCALE GENOMIC DNA]</scope>
    <source>
        <strain evidence="3">J</strain>
    </source>
</reference>
<evidence type="ECO:0000313" key="2">
    <source>
        <dbReference type="EMBL" id="OCT72592.1"/>
    </source>
</evidence>
<dbReference type="GO" id="GO:0005737">
    <property type="term" value="C:cytoplasm"/>
    <property type="evidence" value="ECO:0007669"/>
    <property type="project" value="TreeGrafter"/>
</dbReference>
<protein>
    <submittedName>
        <fullName evidence="2">Uncharacterized protein</fullName>
    </submittedName>
</protein>
<proteinExistence type="predicted"/>
<dbReference type="InterPro" id="IPR043442">
    <property type="entry name" value="Perm1"/>
</dbReference>
<sequence length="681" mass="75365">MQPLRIIMDNFEYSIQINDRDWAEFYQTAEECDLMQVSLASDEEVLFSDPEHEDPTHPTLRNKQKIIKVSLCPPQEEQQAVDPSKHKTYNWIVTNEDVMSGSEDEGDFGSVTKFLCQKDNSLFKVKLADPSMYIPIPTEVEEQCKLNQCTDISPTNDVNDYLVDQMRTLNKHRKEIPSNVAGPNIQRNTLPEIYNNIENTDSLNNTNPREGQSESLVSNTEGSAQLNSGGDSLKCEQQVTQIQQPINGLPDTGCDPDMATGEDDSSGCIHHDTLKHCESDSPNETSASLYNSVQETQEHLGQIKITNEIAQLQISGDSQESMKVLPESKPSTLIQFFHKPKECTEKSTQTDMPTEGVLHFSFTNSSKLQKNIPDFYTEKLNLGTPVFNRLTSTRIYNASPKGNQTVTSSHSPKSLLDRVLSFVSPSLPPPSAPPVDTAALTIPEMYDFFYNDISEVKSTDINSTTQSRHKEGIMYTPDMYEYFFTENNEGKKQTMMKEETRTRVKSNLDLGFVSDAETRANTGSEELCVPEAYEFFCTDGAEDQQSEGIVFGIKTFDAQKAAAALQSIMPEGLCRGRKGHTARATHQIILGNGKGSTGTHHNTSLARTGVSAPPVSPGKGEACLIMLAIASWALKSSDINSSDSWKAALLANLGAISAIHYLRRQTTEGLLGFSTDNGEVD</sequence>
<organism evidence="2 3">
    <name type="scientific">Xenopus laevis</name>
    <name type="common">African clawed frog</name>
    <dbReference type="NCBI Taxonomy" id="8355"/>
    <lineage>
        <taxon>Eukaryota</taxon>
        <taxon>Metazoa</taxon>
        <taxon>Chordata</taxon>
        <taxon>Craniata</taxon>
        <taxon>Vertebrata</taxon>
        <taxon>Euteleostomi</taxon>
        <taxon>Amphibia</taxon>
        <taxon>Batrachia</taxon>
        <taxon>Anura</taxon>
        <taxon>Pipoidea</taxon>
        <taxon>Pipidae</taxon>
        <taxon>Xenopodinae</taxon>
        <taxon>Xenopus</taxon>
        <taxon>Xenopus</taxon>
    </lineage>
</organism>
<dbReference type="OMA" id="INDRDWA"/>
<evidence type="ECO:0000313" key="3">
    <source>
        <dbReference type="Proteomes" id="UP000694892"/>
    </source>
</evidence>
<feature type="region of interest" description="Disordered" evidence="1">
    <location>
        <begin position="198"/>
        <end position="231"/>
    </location>
</feature>
<name>A0A974CG09_XENLA</name>
<dbReference type="Proteomes" id="UP000694892">
    <property type="component" value="Chromosome 7L"/>
</dbReference>
<dbReference type="PANTHER" id="PTHR47282:SF1">
    <property type="entry name" value="PGC-1 AND ERR-INDUCED REGULATOR IN MUSCLE PROTEIN 1"/>
    <property type="match status" value="1"/>
</dbReference>
<accession>A0A974CG09</accession>
<evidence type="ECO:0000256" key="1">
    <source>
        <dbReference type="SAM" id="MobiDB-lite"/>
    </source>
</evidence>
<dbReference type="PANTHER" id="PTHR47282">
    <property type="entry name" value="PGC-1 AND ERR-INDUCED REGULATOR IN MUSCLE PROTEIN 1"/>
    <property type="match status" value="1"/>
</dbReference>
<dbReference type="AlphaFoldDB" id="A0A974CG09"/>
<gene>
    <name evidence="2" type="ORF">XELAEV_18035573mg</name>
</gene>
<dbReference type="EMBL" id="CM004478">
    <property type="protein sequence ID" value="OCT72592.1"/>
    <property type="molecule type" value="Genomic_DNA"/>
</dbReference>
<dbReference type="GO" id="GO:0006355">
    <property type="term" value="P:regulation of DNA-templated transcription"/>
    <property type="evidence" value="ECO:0007669"/>
    <property type="project" value="InterPro"/>
</dbReference>
<dbReference type="GO" id="GO:0005634">
    <property type="term" value="C:nucleus"/>
    <property type="evidence" value="ECO:0007669"/>
    <property type="project" value="TreeGrafter"/>
</dbReference>